<reference evidence="1 2" key="1">
    <citation type="submission" date="2022-05" db="EMBL/GenBank/DDBJ databases">
        <title>Genome Sequencing of Bee-Associated Microbes.</title>
        <authorList>
            <person name="Dunlap C."/>
        </authorList>
    </citation>
    <scope>NUCLEOTIDE SEQUENCE [LARGE SCALE GENOMIC DNA]</scope>
    <source>
        <strain evidence="1 2">NRRL NRS-1438</strain>
    </source>
</reference>
<dbReference type="EMBL" id="JAMDLW010000010">
    <property type="protein sequence ID" value="MCY9519765.1"/>
    <property type="molecule type" value="Genomic_DNA"/>
</dbReference>
<evidence type="ECO:0008006" key="3">
    <source>
        <dbReference type="Google" id="ProtNLM"/>
    </source>
</evidence>
<dbReference type="Gene3D" id="3.40.50.1820">
    <property type="entry name" value="alpha/beta hydrolase"/>
    <property type="match status" value="1"/>
</dbReference>
<protein>
    <recommendedName>
        <fullName evidence="3">PdpB</fullName>
    </recommendedName>
</protein>
<proteinExistence type="predicted"/>
<gene>
    <name evidence="1" type="ORF">M5X09_08730</name>
</gene>
<evidence type="ECO:0000313" key="2">
    <source>
        <dbReference type="Proteomes" id="UP001207626"/>
    </source>
</evidence>
<sequence length="881" mass="103137">MNISRELLKKITVNLGEETRITKCLAIGPVDNPHENDFFNYNLQKIFRNLNQELHEKTQVEFVNGKEYLVKYFDNIERFNGNCSRPSLDFSEHDLTSEQRIFIIANIYSSEEKEVIIRLGRTNKLKLWMNEKLIYNKHCEILEGFYQPVGFSDTILISTYLTKGDNVVVVELNSAMVSIKINETEKELSDIDGEILKDYYNLTCSNKINVIQQKSSYIKEKECKLMVIPRDFVNLSSDCKIQIQLKNKNFIIDHCISQFYETINIDLEQIRQTWDELFILSMEIHYLDKNSFKHKSEFKVLVRDFDEEVGRINNYFIEINNQYKLNNEDKINIAGRIADFKKNLPIEYENTRPWAMEREATNLKKIFEMIESGKKFIDYIKKGGINRVYFLSNLDDSMQSYTIRVPFDYKESNSYPIIINLREDSNTDFLEFHDKFGHDDILMAEVSTRGFTQGSYIGEAAILEAIHQIIDTFNINTNQISLMGYSTGAFSVWGMIQNYPDLCSSAATISGFPYEPNLKNVSNVHILNISNDNDDLIERAFIQPNEILGGISDKYENILLRDGDHLTLYIASYSKYLIDWLRKFQRDERPRKIYFRTERLRHNKAYWAEIVDFFQDFGFIEGEITDTDILLNLTNIKEMLIEPPYGMENESFCIRIRNDNLIEDVFKIDNFKAKLCIYHEDGHYKIRESKSSYQNTIKKNKGMGLLDIYMDSLKIVVPSHYENEEIKIAINKTASKLAKINTLSVKPSIQVNYPIVTEKEVSDSDRSNLMLISAEDTRISIYNNAFPFELCKEGFYYNNHFVEGQYCILFITYSNQLNKNKKIMVIHTNQYGLLEKNLFLRKIIMPSYSNGLHPYLNNEALIFCNNKYFVIDCIGNEIKKL</sequence>
<dbReference type="Proteomes" id="UP001207626">
    <property type="component" value="Unassembled WGS sequence"/>
</dbReference>
<dbReference type="SUPFAM" id="SSF53474">
    <property type="entry name" value="alpha/beta-Hydrolases"/>
    <property type="match status" value="1"/>
</dbReference>
<keyword evidence="2" id="KW-1185">Reference proteome</keyword>
<dbReference type="InterPro" id="IPR029058">
    <property type="entry name" value="AB_hydrolase_fold"/>
</dbReference>
<dbReference type="RefSeq" id="WP_087433280.1">
    <property type="nucleotide sequence ID" value="NZ_JAMDLW010000010.1"/>
</dbReference>
<name>A0ABT4DSK2_9BACL</name>
<accession>A0ABT4DSK2</accession>
<organism evidence="1 2">
    <name type="scientific">Paenibacillus apiarius</name>
    <dbReference type="NCBI Taxonomy" id="46240"/>
    <lineage>
        <taxon>Bacteria</taxon>
        <taxon>Bacillati</taxon>
        <taxon>Bacillota</taxon>
        <taxon>Bacilli</taxon>
        <taxon>Bacillales</taxon>
        <taxon>Paenibacillaceae</taxon>
        <taxon>Paenibacillus</taxon>
    </lineage>
</organism>
<comment type="caution">
    <text evidence="1">The sequence shown here is derived from an EMBL/GenBank/DDBJ whole genome shotgun (WGS) entry which is preliminary data.</text>
</comment>
<evidence type="ECO:0000313" key="1">
    <source>
        <dbReference type="EMBL" id="MCY9519765.1"/>
    </source>
</evidence>